<comment type="caution">
    <text evidence="9">The sequence shown here is derived from an EMBL/GenBank/DDBJ whole genome shotgun (WGS) entry which is preliminary data.</text>
</comment>
<gene>
    <name evidence="9" type="ORF">ACFFRE_06320</name>
</gene>
<keyword evidence="4" id="KW-0653">Protein transport</keyword>
<keyword evidence="5" id="KW-1133">Transmembrane helix</keyword>
<name>A0ABV6C242_9ACTN</name>
<feature type="compositionally biased region" description="Pro residues" evidence="8">
    <location>
        <begin position="130"/>
        <end position="140"/>
    </location>
</feature>
<evidence type="ECO:0000256" key="2">
    <source>
        <dbReference type="ARBA" id="ARBA00022448"/>
    </source>
</evidence>
<comment type="subcellular location">
    <subcellularLocation>
        <location evidence="1">Membrane</location>
        <topology evidence="1">Single-pass membrane protein</topology>
    </subcellularLocation>
</comment>
<keyword evidence="3" id="KW-0812">Transmembrane</keyword>
<keyword evidence="7" id="KW-0472">Membrane</keyword>
<feature type="region of interest" description="Disordered" evidence="8">
    <location>
        <begin position="78"/>
        <end position="156"/>
    </location>
</feature>
<proteinExistence type="predicted"/>
<sequence length="156" mass="15463">MELDPAKILLVLVVALIVLGPDKLPKAARQMGAAWGQLRQWRARLEEEVRGAVPNLPSTATITDAVRSPLSFLDRLADEHGTGTAPAGAAGAATIDPPVPGVGATGSGTGWATPGSPSAIPGSLGTTSGPLPPTTVPPVGGPLANGEPGAGDPSMN</sequence>
<keyword evidence="10" id="KW-1185">Reference proteome</keyword>
<evidence type="ECO:0000256" key="7">
    <source>
        <dbReference type="ARBA" id="ARBA00023136"/>
    </source>
</evidence>
<reference evidence="9 10" key="1">
    <citation type="submission" date="2024-09" db="EMBL/GenBank/DDBJ databases">
        <authorList>
            <person name="Sun Q."/>
            <person name="Mori K."/>
        </authorList>
    </citation>
    <scope>NUCLEOTIDE SEQUENCE [LARGE SCALE GENOMIC DNA]</scope>
    <source>
        <strain evidence="9 10">JCM 15389</strain>
    </source>
</reference>
<evidence type="ECO:0000313" key="10">
    <source>
        <dbReference type="Proteomes" id="UP001589788"/>
    </source>
</evidence>
<accession>A0ABV6C242</accession>
<dbReference type="EMBL" id="JBHLYQ010000046">
    <property type="protein sequence ID" value="MFC0081758.1"/>
    <property type="molecule type" value="Genomic_DNA"/>
</dbReference>
<keyword evidence="2" id="KW-0813">Transport</keyword>
<dbReference type="RefSeq" id="WP_377789048.1">
    <property type="nucleotide sequence ID" value="NZ_JBHLYQ010000046.1"/>
</dbReference>
<evidence type="ECO:0000256" key="6">
    <source>
        <dbReference type="ARBA" id="ARBA00023010"/>
    </source>
</evidence>
<evidence type="ECO:0000313" key="9">
    <source>
        <dbReference type="EMBL" id="MFC0081758.1"/>
    </source>
</evidence>
<evidence type="ECO:0000256" key="8">
    <source>
        <dbReference type="SAM" id="MobiDB-lite"/>
    </source>
</evidence>
<evidence type="ECO:0000256" key="3">
    <source>
        <dbReference type="ARBA" id="ARBA00022692"/>
    </source>
</evidence>
<feature type="compositionally biased region" description="Low complexity" evidence="8">
    <location>
        <begin position="82"/>
        <end position="94"/>
    </location>
</feature>
<dbReference type="Pfam" id="PF02416">
    <property type="entry name" value="TatA_B_E"/>
    <property type="match status" value="1"/>
</dbReference>
<evidence type="ECO:0000256" key="4">
    <source>
        <dbReference type="ARBA" id="ARBA00022927"/>
    </source>
</evidence>
<dbReference type="InterPro" id="IPR003369">
    <property type="entry name" value="TatA/B/E"/>
</dbReference>
<organism evidence="9 10">
    <name type="scientific">Aciditerrimonas ferrireducens</name>
    <dbReference type="NCBI Taxonomy" id="667306"/>
    <lineage>
        <taxon>Bacteria</taxon>
        <taxon>Bacillati</taxon>
        <taxon>Actinomycetota</taxon>
        <taxon>Acidimicrobiia</taxon>
        <taxon>Acidimicrobiales</taxon>
        <taxon>Acidimicrobiaceae</taxon>
        <taxon>Aciditerrimonas</taxon>
    </lineage>
</organism>
<dbReference type="Gene3D" id="1.20.5.3310">
    <property type="match status" value="1"/>
</dbReference>
<dbReference type="Proteomes" id="UP001589788">
    <property type="component" value="Unassembled WGS sequence"/>
</dbReference>
<keyword evidence="6" id="KW-0811">Translocation</keyword>
<protein>
    <submittedName>
        <fullName evidence="9">Twin-arginine translocase TatA/TatE family subunit</fullName>
    </submittedName>
</protein>
<evidence type="ECO:0000256" key="5">
    <source>
        <dbReference type="ARBA" id="ARBA00022989"/>
    </source>
</evidence>
<evidence type="ECO:0000256" key="1">
    <source>
        <dbReference type="ARBA" id="ARBA00004167"/>
    </source>
</evidence>